<evidence type="ECO:0000256" key="1">
    <source>
        <dbReference type="ARBA" id="ARBA00001933"/>
    </source>
</evidence>
<evidence type="ECO:0000256" key="2">
    <source>
        <dbReference type="ARBA" id="ARBA00004998"/>
    </source>
</evidence>
<dbReference type="Gene3D" id="3.40.640.10">
    <property type="entry name" value="Type I PLP-dependent aspartate aminotransferase-like (Major domain)"/>
    <property type="match status" value="1"/>
</dbReference>
<keyword evidence="13" id="KW-1185">Reference proteome</keyword>
<comment type="cofactor">
    <cofactor evidence="1">
        <name>pyridoxal 5'-phosphate</name>
        <dbReference type="ChEBI" id="CHEBI:597326"/>
    </cofactor>
</comment>
<proteinExistence type="inferred from homology"/>
<dbReference type="GO" id="GO:0005737">
    <property type="term" value="C:cytoplasm"/>
    <property type="evidence" value="ECO:0007669"/>
    <property type="project" value="TreeGrafter"/>
</dbReference>
<reference evidence="12 13" key="1">
    <citation type="submission" date="2017-10" db="EMBL/GenBank/DDBJ databases">
        <title>A novel species of cold-tolerant Malassezia isolated from bats.</title>
        <authorList>
            <person name="Lorch J.M."/>
            <person name="Palmer J.M."/>
            <person name="Vanderwolf K.J."/>
            <person name="Schmidt K.Z."/>
            <person name="Verant M.L."/>
            <person name="Weller T.J."/>
            <person name="Blehert D.S."/>
        </authorList>
    </citation>
    <scope>NUCLEOTIDE SEQUENCE [LARGE SCALE GENOMIC DNA]</scope>
    <source>
        <strain evidence="12 13">NWHC:44797-103</strain>
    </source>
</reference>
<dbReference type="GO" id="GO:0055129">
    <property type="term" value="P:L-proline biosynthetic process"/>
    <property type="evidence" value="ECO:0007669"/>
    <property type="project" value="UniProtKB-UniPathway"/>
</dbReference>
<keyword evidence="7" id="KW-0663">Pyridoxal phosphate</keyword>
<keyword evidence="6" id="KW-0808">Transferase</keyword>
<gene>
    <name evidence="12" type="primary">CAR2</name>
    <name evidence="12" type="ORF">MVES_000906</name>
</gene>
<dbReference type="Proteomes" id="UP000232875">
    <property type="component" value="Unassembled WGS sequence"/>
</dbReference>
<dbReference type="InterPro" id="IPR015424">
    <property type="entry name" value="PyrdxlP-dep_Trfase"/>
</dbReference>
<dbReference type="Gene3D" id="3.90.1150.10">
    <property type="entry name" value="Aspartate Aminotransferase, domain 1"/>
    <property type="match status" value="1"/>
</dbReference>
<dbReference type="CDD" id="cd00610">
    <property type="entry name" value="OAT_like"/>
    <property type="match status" value="1"/>
</dbReference>
<dbReference type="EMBL" id="KZ454988">
    <property type="protein sequence ID" value="PKI85283.1"/>
    <property type="molecule type" value="Genomic_DNA"/>
</dbReference>
<dbReference type="GO" id="GO:0010121">
    <property type="term" value="P:L-arginine catabolic process to proline via ornithine"/>
    <property type="evidence" value="ECO:0007669"/>
    <property type="project" value="TreeGrafter"/>
</dbReference>
<dbReference type="FunFam" id="3.10.120.10:FF:000003">
    <property type="entry name" value="membrane-associated progesterone receptor component 1"/>
    <property type="match status" value="1"/>
</dbReference>
<evidence type="ECO:0000313" key="13">
    <source>
        <dbReference type="Proteomes" id="UP000232875"/>
    </source>
</evidence>
<dbReference type="InterPro" id="IPR036400">
    <property type="entry name" value="Cyt_B5-like_heme/steroid_sf"/>
</dbReference>
<evidence type="ECO:0000256" key="7">
    <source>
        <dbReference type="ARBA" id="ARBA00022898"/>
    </source>
</evidence>
<dbReference type="InterPro" id="IPR049704">
    <property type="entry name" value="Aminotrans_3_PPA_site"/>
</dbReference>
<dbReference type="Gene3D" id="3.10.120.10">
    <property type="entry name" value="Cytochrome b5-like heme/steroid binding domain"/>
    <property type="match status" value="1"/>
</dbReference>
<dbReference type="OrthoDB" id="10261433at2759"/>
<sequence length="619" mass="68135">MGHAAATASSRKRVTSNEAIALEEHYHSFPVVVDRAKGTRVWDAEGREYLDFLSAYSAVNQGHGHPAIVGALIAQSQKLALSSRAFYNSVFGQYAQKITEMLQYDMVLPMNTGAEAVETAMKLARKWAYQKKGVPQDRARILGASGNFHGRTLGAISMSTDPSSRDGFGPFVDRIGAVHGDVSIRFNNVEDLEKALHTFGKETAAVMLEPIQGEAGIVVPDDDYFRCVAGLCKKHNVLLICDEIQTGLGRTGKMMCYMHYGIRPDIVTLGKALSGGVYPVSAVLADKDVMLCIAPGEHGSTFGGNPLACAVAMAALDVLVNEELPGRAERMGEVMREKLKQIKNPLLAEVRGKGLMNAIVIDESKSSKKRTAWDLCLLLKNHGILAKPTHQNIIRLTPPLVITEEELERGVQAIRTSLDLLDQARVEGRKLPPSEFDDEDASTEHHQIWGNMLLTSLFFAFMAVVIALSAGLFVQGDPLWGYRGKWTNVRTYLRVPQQEFTPDTLAHFDGTDPKRPILISVKGAVFDVSKGRLYYGPGGPYHVFAGRDASRAFVTGCFQTHKTHDTRGLTEQELQSLDGWYKYYMNHHTYYQVGQVKLPPIDPASALPEPCHNLQKPGM</sequence>
<comment type="similarity">
    <text evidence="3">Belongs to the class-III pyridoxal-phosphate-dependent aminotransferase family.</text>
</comment>
<dbReference type="GO" id="GO:0004587">
    <property type="term" value="F:ornithine aminotransferase activity"/>
    <property type="evidence" value="ECO:0007669"/>
    <property type="project" value="UniProtKB-EC"/>
</dbReference>
<keyword evidence="10" id="KW-1133">Transmembrane helix</keyword>
<comment type="similarity">
    <text evidence="9">Belongs to the cytochrome b5 family. MAPR subfamily.</text>
</comment>
<feature type="domain" description="Cytochrome b5 heme-binding" evidence="11">
    <location>
        <begin position="500"/>
        <end position="597"/>
    </location>
</feature>
<dbReference type="GO" id="GO:0020037">
    <property type="term" value="F:heme binding"/>
    <property type="evidence" value="ECO:0007669"/>
    <property type="project" value="UniProtKB-ARBA"/>
</dbReference>
<dbReference type="InterPro" id="IPR015421">
    <property type="entry name" value="PyrdxlP-dep_Trfase_major"/>
</dbReference>
<dbReference type="FunFam" id="3.90.1150.10:FF:000152">
    <property type="entry name" value="Ornithine aminotransferase"/>
    <property type="match status" value="1"/>
</dbReference>
<dbReference type="AlphaFoldDB" id="A0A2N1JFF8"/>
<evidence type="ECO:0000256" key="3">
    <source>
        <dbReference type="ARBA" id="ARBA00008954"/>
    </source>
</evidence>
<evidence type="ECO:0000256" key="6">
    <source>
        <dbReference type="ARBA" id="ARBA00022679"/>
    </source>
</evidence>
<dbReference type="SUPFAM" id="SSF55856">
    <property type="entry name" value="Cytochrome b5-like heme/steroid binding domain"/>
    <property type="match status" value="1"/>
</dbReference>
<dbReference type="FunFam" id="3.40.640.10:FF:000011">
    <property type="entry name" value="Ornithine aminotransferase"/>
    <property type="match status" value="1"/>
</dbReference>
<keyword evidence="5" id="KW-0032">Aminotransferase</keyword>
<dbReference type="InterPro" id="IPR010164">
    <property type="entry name" value="Orn_aminotrans"/>
</dbReference>
<dbReference type="InterPro" id="IPR001199">
    <property type="entry name" value="Cyt_B5-like_heme/steroid-bd"/>
</dbReference>
<dbReference type="PANTHER" id="PTHR11986:SF18">
    <property type="entry name" value="ORNITHINE AMINOTRANSFERASE, MITOCHONDRIAL"/>
    <property type="match status" value="1"/>
</dbReference>
<evidence type="ECO:0000256" key="9">
    <source>
        <dbReference type="ARBA" id="ARBA00038357"/>
    </source>
</evidence>
<dbReference type="UniPathway" id="UPA00098">
    <property type="reaction ID" value="UER00358"/>
</dbReference>
<dbReference type="InterPro" id="IPR005814">
    <property type="entry name" value="Aminotrans_3"/>
</dbReference>
<dbReference type="GO" id="GO:0019544">
    <property type="term" value="P:L-arginine catabolic process to L-glutamate"/>
    <property type="evidence" value="ECO:0007669"/>
    <property type="project" value="TreeGrafter"/>
</dbReference>
<organism evidence="12 13">
    <name type="scientific">Malassezia vespertilionis</name>
    <dbReference type="NCBI Taxonomy" id="2020962"/>
    <lineage>
        <taxon>Eukaryota</taxon>
        <taxon>Fungi</taxon>
        <taxon>Dikarya</taxon>
        <taxon>Basidiomycota</taxon>
        <taxon>Ustilaginomycotina</taxon>
        <taxon>Malasseziomycetes</taxon>
        <taxon>Malasseziales</taxon>
        <taxon>Malasseziaceae</taxon>
        <taxon>Malassezia</taxon>
    </lineage>
</organism>
<dbReference type="InterPro" id="IPR015422">
    <property type="entry name" value="PyrdxlP-dep_Trfase_small"/>
</dbReference>
<dbReference type="Pfam" id="PF00202">
    <property type="entry name" value="Aminotran_3"/>
    <property type="match status" value="1"/>
</dbReference>
<dbReference type="GO" id="GO:0030170">
    <property type="term" value="F:pyridoxal phosphate binding"/>
    <property type="evidence" value="ECO:0007669"/>
    <property type="project" value="InterPro"/>
</dbReference>
<evidence type="ECO:0000259" key="11">
    <source>
        <dbReference type="SMART" id="SM01117"/>
    </source>
</evidence>
<name>A0A2N1JFF8_9BASI</name>
<dbReference type="Pfam" id="PF00173">
    <property type="entry name" value="Cyt-b5"/>
    <property type="match status" value="1"/>
</dbReference>
<feature type="transmembrane region" description="Helical" evidence="10">
    <location>
        <begin position="448"/>
        <end position="474"/>
    </location>
</feature>
<evidence type="ECO:0000256" key="8">
    <source>
        <dbReference type="ARBA" id="ARBA00030587"/>
    </source>
</evidence>
<dbReference type="NCBIfam" id="TIGR01885">
    <property type="entry name" value="Orn_aminotrans"/>
    <property type="match status" value="1"/>
</dbReference>
<keyword evidence="10" id="KW-0472">Membrane</keyword>
<comment type="pathway">
    <text evidence="2">Amino-acid biosynthesis; L-proline biosynthesis; L-glutamate 5-semialdehyde from L-ornithine: step 1/1.</text>
</comment>
<evidence type="ECO:0000256" key="5">
    <source>
        <dbReference type="ARBA" id="ARBA00022576"/>
    </source>
</evidence>
<dbReference type="SMART" id="SM01117">
    <property type="entry name" value="Cyt-b5"/>
    <property type="match status" value="1"/>
</dbReference>
<accession>A0A2N1JFF8</accession>
<dbReference type="PANTHER" id="PTHR11986">
    <property type="entry name" value="AMINOTRANSFERASE CLASS III"/>
    <property type="match status" value="1"/>
</dbReference>
<dbReference type="SUPFAM" id="SSF53383">
    <property type="entry name" value="PLP-dependent transferases"/>
    <property type="match status" value="1"/>
</dbReference>
<evidence type="ECO:0000256" key="10">
    <source>
        <dbReference type="SAM" id="Phobius"/>
    </source>
</evidence>
<evidence type="ECO:0000256" key="4">
    <source>
        <dbReference type="ARBA" id="ARBA00012924"/>
    </source>
</evidence>
<protein>
    <recommendedName>
        <fullName evidence="4">ornithine aminotransferase</fullName>
        <ecNumber evidence="4">2.6.1.13</ecNumber>
    </recommendedName>
    <alternativeName>
        <fullName evidence="8">Ornithine--oxo-acid aminotransferase</fullName>
    </alternativeName>
</protein>
<dbReference type="EC" id="2.6.1.13" evidence="4"/>
<evidence type="ECO:0000313" key="12">
    <source>
        <dbReference type="EMBL" id="PKI85283.1"/>
    </source>
</evidence>
<dbReference type="InterPro" id="IPR050103">
    <property type="entry name" value="Class-III_PLP-dep_AT"/>
</dbReference>
<keyword evidence="10" id="KW-0812">Transmembrane</keyword>
<dbReference type="STRING" id="2020962.A0A2N1JFF8"/>
<dbReference type="PROSITE" id="PS00600">
    <property type="entry name" value="AA_TRANSFER_CLASS_3"/>
    <property type="match status" value="1"/>
</dbReference>
<dbReference type="GO" id="GO:0042802">
    <property type="term" value="F:identical protein binding"/>
    <property type="evidence" value="ECO:0007669"/>
    <property type="project" value="TreeGrafter"/>
</dbReference>